<protein>
    <submittedName>
        <fullName evidence="3">Uncharacterized protein</fullName>
    </submittedName>
</protein>
<feature type="compositionally biased region" description="Polar residues" evidence="2">
    <location>
        <begin position="159"/>
        <end position="168"/>
    </location>
</feature>
<evidence type="ECO:0000313" key="3">
    <source>
        <dbReference type="EMBL" id="CAD9553632.1"/>
    </source>
</evidence>
<feature type="compositionally biased region" description="Polar residues" evidence="2">
    <location>
        <begin position="1017"/>
        <end position="1031"/>
    </location>
</feature>
<feature type="compositionally biased region" description="Acidic residues" evidence="2">
    <location>
        <begin position="76"/>
        <end position="92"/>
    </location>
</feature>
<feature type="region of interest" description="Disordered" evidence="2">
    <location>
        <begin position="228"/>
        <end position="248"/>
    </location>
</feature>
<feature type="region of interest" description="Disordered" evidence="2">
    <location>
        <begin position="572"/>
        <end position="613"/>
    </location>
</feature>
<feature type="region of interest" description="Disordered" evidence="2">
    <location>
        <begin position="276"/>
        <end position="348"/>
    </location>
</feature>
<feature type="compositionally biased region" description="Low complexity" evidence="2">
    <location>
        <begin position="454"/>
        <end position="468"/>
    </location>
</feature>
<feature type="compositionally biased region" description="Polar residues" evidence="2">
    <location>
        <begin position="439"/>
        <end position="453"/>
    </location>
</feature>
<feature type="compositionally biased region" description="Low complexity" evidence="2">
    <location>
        <begin position="573"/>
        <end position="604"/>
    </location>
</feature>
<evidence type="ECO:0000256" key="1">
    <source>
        <dbReference type="SAM" id="Coils"/>
    </source>
</evidence>
<feature type="region of interest" description="Disordered" evidence="2">
    <location>
        <begin position="836"/>
        <end position="873"/>
    </location>
</feature>
<feature type="compositionally biased region" description="Low complexity" evidence="2">
    <location>
        <begin position="310"/>
        <end position="340"/>
    </location>
</feature>
<dbReference type="EMBL" id="HBGU01085082">
    <property type="protein sequence ID" value="CAD9553632.1"/>
    <property type="molecule type" value="Transcribed_RNA"/>
</dbReference>
<accession>A0A7S2JP38</accession>
<feature type="compositionally biased region" description="Polar residues" evidence="2">
    <location>
        <begin position="133"/>
        <end position="143"/>
    </location>
</feature>
<feature type="compositionally biased region" description="Low complexity" evidence="2">
    <location>
        <begin position="276"/>
        <end position="288"/>
    </location>
</feature>
<feature type="region of interest" description="Disordered" evidence="2">
    <location>
        <begin position="1015"/>
        <end position="1060"/>
    </location>
</feature>
<feature type="coiled-coil region" evidence="1">
    <location>
        <begin position="248"/>
        <end position="275"/>
    </location>
</feature>
<feature type="region of interest" description="Disordered" evidence="2">
    <location>
        <begin position="776"/>
        <end position="819"/>
    </location>
</feature>
<evidence type="ECO:0000256" key="2">
    <source>
        <dbReference type="SAM" id="MobiDB-lite"/>
    </source>
</evidence>
<feature type="compositionally biased region" description="Pro residues" evidence="2">
    <location>
        <begin position="494"/>
        <end position="506"/>
    </location>
</feature>
<feature type="compositionally biased region" description="Polar residues" evidence="2">
    <location>
        <begin position="787"/>
        <end position="798"/>
    </location>
</feature>
<feature type="compositionally biased region" description="Low complexity" evidence="2">
    <location>
        <begin position="43"/>
        <end position="56"/>
    </location>
</feature>
<feature type="compositionally biased region" description="Polar residues" evidence="2">
    <location>
        <begin position="1049"/>
        <end position="1060"/>
    </location>
</feature>
<name>A0A7S2JP38_9EUKA</name>
<feature type="compositionally biased region" description="Gly residues" evidence="2">
    <location>
        <begin position="1"/>
        <end position="11"/>
    </location>
</feature>
<dbReference type="PROSITE" id="PS50096">
    <property type="entry name" value="IQ"/>
    <property type="match status" value="1"/>
</dbReference>
<dbReference type="AlphaFoldDB" id="A0A7S2JP38"/>
<feature type="region of interest" description="Disordered" evidence="2">
    <location>
        <begin position="1"/>
        <end position="101"/>
    </location>
</feature>
<feature type="region of interest" description="Disordered" evidence="2">
    <location>
        <begin position="133"/>
        <end position="212"/>
    </location>
</feature>
<organism evidence="3">
    <name type="scientific">Haptolina brevifila</name>
    <dbReference type="NCBI Taxonomy" id="156173"/>
    <lineage>
        <taxon>Eukaryota</taxon>
        <taxon>Haptista</taxon>
        <taxon>Haptophyta</taxon>
        <taxon>Prymnesiophyceae</taxon>
        <taxon>Prymnesiales</taxon>
        <taxon>Prymnesiaceae</taxon>
        <taxon>Haptolina</taxon>
    </lineage>
</organism>
<sequence length="1060" mass="112768">MASSNAGGGGFQRQTLDDGDYSKLDEFDPEAELSNLPQDQGNSGTTSTASSTSSSSNGLKMIGAKKGARGSRAEQPADEALDELSEEEEFDDAQATQSAPLLTKPPALWKWKQKGSRWSRVAVMTHAAGAFRSTLNTSPNSGGRHSPDSESMGRFVSLGNRNFRTSTVAGRRKPPTNYPPTLIPGSVPPIKEDSSGALNSLPTVASQSSSGVTEYSELMLRQQIKMKELDPGSPEPPPGSSAAVAAAAATARRTAEKLKADAAQLRDAAIELERAAATSWEESSEAASRPTTPPPSRGAVAPSTPPDSAPPTASANAAAPASSDGGDSSSPVAAGAPATPERFDDPINQQRQWLDSRLALGISSGMDSPMIYGINKSTAEINAETHYAATLVQAYARGHSARLRYGDKVQTLLVIHRACGQLQRTRSLNRMKRILSFNRTNRSLSHGSSFSRNSGGNKSPKSPRSPRNSLDEGELSPSKRNKPKSLATREVPQGLPPAPSLRPQLPPAIIDDNPGNSSLNPDERPDDTDELERSNSWRAKTLMRLKLLNSTTSMVLTDLSRAERAVLSDINRSRSGSGASGMSPARLSGSGSASPSRFSPRRPLVGGASPGASSTVSAKEWITLMELEGYRRLAREMHLRACPNCGSPVDIGFGIDGYTQCTECMARFRWLHAALFLPVSSVGGLLQEVRWEYDEARRAAPDNSVSWTQVGNLYWAATNRPARTQGATVKLVMYRGVIILPLVIALPVLTLKERRRQKKARQLELLEQQCSSFRRLQAPNRGVGPAGTSNGRANSGSANDGGVRQPVAHGLRQPVPPFMPPPIMKVQHIDAGMATEVLLPGEKRTRSRRKASKDGAGRYSSHGRGQHLSPAVTNGVAMESTITPSYRAGEGVDGVTTNLAGSFNLVSNSSHASQRLSASELPPPPPTTPPVSLDAGGAIPFSSAAARCVAASSSSETGCERSATAEEEHYEALQDRLKDVVAIPITHQTPANEVRQASAAAVAASTEGDLSAKSLGEITSQTSAGSLTQRFLQEEREEEEEQQRLDYEMSNTQHAAASQV</sequence>
<gene>
    <name evidence="3" type="ORF">CBRE1094_LOCUS46428</name>
</gene>
<feature type="region of interest" description="Disordered" evidence="2">
    <location>
        <begin position="439"/>
        <end position="535"/>
    </location>
</feature>
<feature type="compositionally biased region" description="Polar residues" evidence="2">
    <location>
        <begin position="196"/>
        <end position="212"/>
    </location>
</feature>
<reference evidence="3" key="1">
    <citation type="submission" date="2021-01" db="EMBL/GenBank/DDBJ databases">
        <authorList>
            <person name="Corre E."/>
            <person name="Pelletier E."/>
            <person name="Niang G."/>
            <person name="Scheremetjew M."/>
            <person name="Finn R."/>
            <person name="Kale V."/>
            <person name="Holt S."/>
            <person name="Cochrane G."/>
            <person name="Meng A."/>
            <person name="Brown T."/>
            <person name="Cohen L."/>
        </authorList>
    </citation>
    <scope>NUCLEOTIDE SEQUENCE</scope>
    <source>
        <strain evidence="3">UTEX LB 985</strain>
    </source>
</reference>
<proteinExistence type="predicted"/>
<keyword evidence="1" id="KW-0175">Coiled coil</keyword>